<evidence type="ECO:0000256" key="2">
    <source>
        <dbReference type="ARBA" id="ARBA00012782"/>
    </source>
</evidence>
<comment type="caution">
    <text evidence="9">The sequence shown here is derived from an EMBL/GenBank/DDBJ whole genome shotgun (WGS) entry which is preliminary data.</text>
</comment>
<dbReference type="SUPFAM" id="SSF51338">
    <property type="entry name" value="Composite domain of metallo-dependent hydrolases"/>
    <property type="match status" value="1"/>
</dbReference>
<dbReference type="SUPFAM" id="SSF51556">
    <property type="entry name" value="Metallo-dependent hydrolases"/>
    <property type="match status" value="1"/>
</dbReference>
<dbReference type="InterPro" id="IPR006680">
    <property type="entry name" value="Amidohydro-rel"/>
</dbReference>
<comment type="catalytic activity">
    <reaction evidence="5 6">
        <text>adenine + H2O + H(+) = hypoxanthine + NH4(+)</text>
        <dbReference type="Rhea" id="RHEA:23688"/>
        <dbReference type="ChEBI" id="CHEBI:15377"/>
        <dbReference type="ChEBI" id="CHEBI:15378"/>
        <dbReference type="ChEBI" id="CHEBI:16708"/>
        <dbReference type="ChEBI" id="CHEBI:17368"/>
        <dbReference type="ChEBI" id="CHEBI:28938"/>
        <dbReference type="EC" id="3.5.4.2"/>
    </reaction>
</comment>
<dbReference type="Proteomes" id="UP000094068">
    <property type="component" value="Unassembled WGS sequence"/>
</dbReference>
<dbReference type="InterPro" id="IPR032466">
    <property type="entry name" value="Metal_Hydrolase"/>
</dbReference>
<gene>
    <name evidence="6" type="primary">ade</name>
    <name evidence="9" type="ORF">BCR21_16000</name>
</gene>
<dbReference type="HAMAP" id="MF_01518">
    <property type="entry name" value="Adenine_deamin"/>
    <property type="match status" value="1"/>
</dbReference>
<dbReference type="InterPro" id="IPR026912">
    <property type="entry name" value="Adenine_deam_C"/>
</dbReference>
<comment type="cofactor">
    <cofactor evidence="6">
        <name>Mn(2+)</name>
        <dbReference type="ChEBI" id="CHEBI:29035"/>
    </cofactor>
</comment>
<dbReference type="GO" id="GO:0000034">
    <property type="term" value="F:adenine deaminase activity"/>
    <property type="evidence" value="ECO:0007669"/>
    <property type="project" value="UniProtKB-UniRule"/>
</dbReference>
<dbReference type="Gene3D" id="3.20.20.140">
    <property type="entry name" value="Metal-dependent hydrolases"/>
    <property type="match status" value="1"/>
</dbReference>
<evidence type="ECO:0000259" key="7">
    <source>
        <dbReference type="Pfam" id="PF01979"/>
    </source>
</evidence>
<name>A0A1E5G7F5_9ENTE</name>
<dbReference type="Pfam" id="PF13382">
    <property type="entry name" value="Adenine_deam_C"/>
    <property type="match status" value="1"/>
</dbReference>
<evidence type="ECO:0000259" key="8">
    <source>
        <dbReference type="Pfam" id="PF13382"/>
    </source>
</evidence>
<proteinExistence type="inferred from homology"/>
<dbReference type="OrthoDB" id="9775607at2"/>
<reference evidence="10" key="1">
    <citation type="submission" date="2016-09" db="EMBL/GenBank/DDBJ databases">
        <authorList>
            <person name="Gulvik C.A."/>
        </authorList>
    </citation>
    <scope>NUCLEOTIDE SEQUENCE [LARGE SCALE GENOMIC DNA]</scope>
    <source>
        <strain evidence="10">DSM 23328</strain>
    </source>
</reference>
<dbReference type="Gene3D" id="2.30.40.10">
    <property type="entry name" value="Urease, subunit C, domain 1"/>
    <property type="match status" value="1"/>
</dbReference>
<dbReference type="GO" id="GO:0006146">
    <property type="term" value="P:adenine catabolic process"/>
    <property type="evidence" value="ECO:0007669"/>
    <property type="project" value="InterPro"/>
</dbReference>
<dbReference type="InterPro" id="IPR011059">
    <property type="entry name" value="Metal-dep_hydrolase_composite"/>
</dbReference>
<dbReference type="AlphaFoldDB" id="A0A1E5G7F5"/>
<feature type="domain" description="Amidohydrolase-related" evidence="7">
    <location>
        <begin position="55"/>
        <end position="338"/>
    </location>
</feature>
<dbReference type="EC" id="3.5.4.2" evidence="2 6"/>
<organism evidence="9 10">
    <name type="scientific">Enterococcus ureasiticus</name>
    <dbReference type="NCBI Taxonomy" id="903984"/>
    <lineage>
        <taxon>Bacteria</taxon>
        <taxon>Bacillati</taxon>
        <taxon>Bacillota</taxon>
        <taxon>Bacilli</taxon>
        <taxon>Lactobacillales</taxon>
        <taxon>Enterococcaceae</taxon>
        <taxon>Enterococcus</taxon>
    </lineage>
</organism>
<dbReference type="PANTHER" id="PTHR11113:SF2">
    <property type="entry name" value="ADENINE DEAMINASE"/>
    <property type="match status" value="1"/>
</dbReference>
<feature type="domain" description="Adenine deaminase C-terminal" evidence="8">
    <location>
        <begin position="395"/>
        <end position="560"/>
    </location>
</feature>
<evidence type="ECO:0000313" key="9">
    <source>
        <dbReference type="EMBL" id="OEG08617.1"/>
    </source>
</evidence>
<dbReference type="Pfam" id="PF01979">
    <property type="entry name" value="Amidohydro_1"/>
    <property type="match status" value="1"/>
</dbReference>
<evidence type="ECO:0000256" key="4">
    <source>
        <dbReference type="ARBA" id="ARBA00023211"/>
    </source>
</evidence>
<dbReference type="PANTHER" id="PTHR11113">
    <property type="entry name" value="N-ACETYLGLUCOSAMINE-6-PHOSPHATE DEACETYLASE"/>
    <property type="match status" value="1"/>
</dbReference>
<evidence type="ECO:0000313" key="10">
    <source>
        <dbReference type="Proteomes" id="UP000094068"/>
    </source>
</evidence>
<evidence type="ECO:0000256" key="5">
    <source>
        <dbReference type="ARBA" id="ARBA00047720"/>
    </source>
</evidence>
<evidence type="ECO:0000256" key="1">
    <source>
        <dbReference type="ARBA" id="ARBA00006773"/>
    </source>
</evidence>
<evidence type="ECO:0000256" key="3">
    <source>
        <dbReference type="ARBA" id="ARBA00022801"/>
    </source>
</evidence>
<dbReference type="STRING" id="903984.BCR21_16000"/>
<dbReference type="RefSeq" id="WP_069647526.1">
    <property type="nucleotide sequence ID" value="NZ_MIJZ01000018.1"/>
</dbReference>
<evidence type="ECO:0000256" key="6">
    <source>
        <dbReference type="HAMAP-Rule" id="MF_01518"/>
    </source>
</evidence>
<dbReference type="EMBL" id="MIJZ01000018">
    <property type="protein sequence ID" value="OEG08617.1"/>
    <property type="molecule type" value="Genomic_DNA"/>
</dbReference>
<protein>
    <recommendedName>
        <fullName evidence="2 6">Adenine deaminase</fullName>
        <shortName evidence="6">Adenase</shortName>
        <shortName evidence="6">Adenine aminase</shortName>
        <ecNumber evidence="2 6">3.5.4.2</ecNumber>
    </recommendedName>
</protein>
<keyword evidence="3 6" id="KW-0378">Hydrolase</keyword>
<dbReference type="InterPro" id="IPR006679">
    <property type="entry name" value="Adenine_deam"/>
</dbReference>
<comment type="similarity">
    <text evidence="1 6">Belongs to the metallo-dependent hydrolases superfamily. Adenine deaminase family.</text>
</comment>
<keyword evidence="10" id="KW-1185">Reference proteome</keyword>
<sequence length="579" mass="64544">MNVDMIIQDVWVFQTATQSFIKKNVSIKDGKFYYISTTEMSNLTPETIIKAENQYMIPGLIDAHMHIESSMTTPTIFSKAVLRYGVTTVVADAHEMANVFGLEGLEEFMKAETELDIFHAIPSSVPSTTPELETTGGIIGLAEVAELLKNPKIVCLGEAMNFKGIAYEPESLIRQIIDLCKKERPTMPLEGHCPKIYEEELAAFLFSGITSDHTHQFPESLKEKIEAGVFIQFQNKSITPENMHVIIENEFYEYASIITDDVMADDLLHGHLNENLKKAVKAGLPIEKAIYMTTYTPARRMGFYDRGEIAPGRTADFILLNDLEEFTFDAVYKSGKKVYEQGAKIEYPTVIESFPAEYKKSVHCKPLTVSDLVIKVATDKETVRCNVIQKQEIGTFTERITKEIPVKDGILQWQEADCALLLVMERYGKNGNISISLMDKPISEKGAIATTWAHDHHNVMVMGNSLEDIVLAQNELIAIQGGYIVVSNGEITGKCPLPIGGILSQAPIEELGGDLQKVRASMQALGYKNMNEIMSFSTLSLPVSPAIKVTDMGMMNTKTQEFYPLIFPEDGVLLNEDSY</sequence>
<accession>A0A1E5G7F5</accession>
<keyword evidence="4 6" id="KW-0464">Manganese</keyword>
<dbReference type="CDD" id="cd01295">
    <property type="entry name" value="AdeC"/>
    <property type="match status" value="1"/>
</dbReference>